<dbReference type="AlphaFoldDB" id="A0A2R6WPF1"/>
<dbReference type="EMBL" id="KZ772741">
    <property type="protein sequence ID" value="PTQ35719.1"/>
    <property type="molecule type" value="Genomic_DNA"/>
</dbReference>
<dbReference type="Proteomes" id="UP000244005">
    <property type="component" value="Unassembled WGS sequence"/>
</dbReference>
<proteinExistence type="predicted"/>
<feature type="compositionally biased region" description="Basic and acidic residues" evidence="1">
    <location>
        <begin position="10"/>
        <end position="20"/>
    </location>
</feature>
<organism evidence="2 3">
    <name type="scientific">Marchantia polymorpha</name>
    <name type="common">Common liverwort</name>
    <name type="synonym">Marchantia aquatica</name>
    <dbReference type="NCBI Taxonomy" id="3197"/>
    <lineage>
        <taxon>Eukaryota</taxon>
        <taxon>Viridiplantae</taxon>
        <taxon>Streptophyta</taxon>
        <taxon>Embryophyta</taxon>
        <taxon>Marchantiophyta</taxon>
        <taxon>Marchantiopsida</taxon>
        <taxon>Marchantiidae</taxon>
        <taxon>Marchantiales</taxon>
        <taxon>Marchantiaceae</taxon>
        <taxon>Marchantia</taxon>
    </lineage>
</organism>
<keyword evidence="3" id="KW-1185">Reference proteome</keyword>
<evidence type="ECO:0000313" key="3">
    <source>
        <dbReference type="Proteomes" id="UP000244005"/>
    </source>
</evidence>
<gene>
    <name evidence="2" type="ORF">MARPO_0069s0058</name>
</gene>
<evidence type="ECO:0000256" key="1">
    <source>
        <dbReference type="SAM" id="MobiDB-lite"/>
    </source>
</evidence>
<feature type="region of interest" description="Disordered" evidence="1">
    <location>
        <begin position="1"/>
        <end position="32"/>
    </location>
</feature>
<accession>A0A2R6WPF1</accession>
<dbReference type="Gramene" id="Mp2g24090.1">
    <property type="protein sequence ID" value="Mp2g24090.1.cds1"/>
    <property type="gene ID" value="Mp2g24090"/>
</dbReference>
<sequence length="87" mass="9759">MVPSVGGQSRLRDAGKQAGREEEEEAGRQAGRQRSIECLWQTSNLSGFPCGMSPVWEGLFAHSGEHDFLFRLVLAFKPHGRLEIWEC</sequence>
<reference evidence="3" key="1">
    <citation type="journal article" date="2017" name="Cell">
        <title>Insights into land plant evolution garnered from the Marchantia polymorpha genome.</title>
        <authorList>
            <person name="Bowman J.L."/>
            <person name="Kohchi T."/>
            <person name="Yamato K.T."/>
            <person name="Jenkins J."/>
            <person name="Shu S."/>
            <person name="Ishizaki K."/>
            <person name="Yamaoka S."/>
            <person name="Nishihama R."/>
            <person name="Nakamura Y."/>
            <person name="Berger F."/>
            <person name="Adam C."/>
            <person name="Aki S.S."/>
            <person name="Althoff F."/>
            <person name="Araki T."/>
            <person name="Arteaga-Vazquez M.A."/>
            <person name="Balasubrmanian S."/>
            <person name="Barry K."/>
            <person name="Bauer D."/>
            <person name="Boehm C.R."/>
            <person name="Briginshaw L."/>
            <person name="Caballero-Perez J."/>
            <person name="Catarino B."/>
            <person name="Chen F."/>
            <person name="Chiyoda S."/>
            <person name="Chovatia M."/>
            <person name="Davies K.M."/>
            <person name="Delmans M."/>
            <person name="Demura T."/>
            <person name="Dierschke T."/>
            <person name="Dolan L."/>
            <person name="Dorantes-Acosta A.E."/>
            <person name="Eklund D.M."/>
            <person name="Florent S.N."/>
            <person name="Flores-Sandoval E."/>
            <person name="Fujiyama A."/>
            <person name="Fukuzawa H."/>
            <person name="Galik B."/>
            <person name="Grimanelli D."/>
            <person name="Grimwood J."/>
            <person name="Grossniklaus U."/>
            <person name="Hamada T."/>
            <person name="Haseloff J."/>
            <person name="Hetherington A.J."/>
            <person name="Higo A."/>
            <person name="Hirakawa Y."/>
            <person name="Hundley H.N."/>
            <person name="Ikeda Y."/>
            <person name="Inoue K."/>
            <person name="Inoue S.I."/>
            <person name="Ishida S."/>
            <person name="Jia Q."/>
            <person name="Kakita M."/>
            <person name="Kanazawa T."/>
            <person name="Kawai Y."/>
            <person name="Kawashima T."/>
            <person name="Kennedy M."/>
            <person name="Kinose K."/>
            <person name="Kinoshita T."/>
            <person name="Kohara Y."/>
            <person name="Koide E."/>
            <person name="Komatsu K."/>
            <person name="Kopischke S."/>
            <person name="Kubo M."/>
            <person name="Kyozuka J."/>
            <person name="Lagercrantz U."/>
            <person name="Lin S.S."/>
            <person name="Lindquist E."/>
            <person name="Lipzen A.M."/>
            <person name="Lu C.W."/>
            <person name="De Luna E."/>
            <person name="Martienssen R.A."/>
            <person name="Minamino N."/>
            <person name="Mizutani M."/>
            <person name="Mizutani M."/>
            <person name="Mochizuki N."/>
            <person name="Monte I."/>
            <person name="Mosher R."/>
            <person name="Nagasaki H."/>
            <person name="Nakagami H."/>
            <person name="Naramoto S."/>
            <person name="Nishitani K."/>
            <person name="Ohtani M."/>
            <person name="Okamoto T."/>
            <person name="Okumura M."/>
            <person name="Phillips J."/>
            <person name="Pollak B."/>
            <person name="Reinders A."/>
            <person name="Rovekamp M."/>
            <person name="Sano R."/>
            <person name="Sawa S."/>
            <person name="Schmid M.W."/>
            <person name="Shirakawa M."/>
            <person name="Solano R."/>
            <person name="Spunde A."/>
            <person name="Suetsugu N."/>
            <person name="Sugano S."/>
            <person name="Sugiyama A."/>
            <person name="Sun R."/>
            <person name="Suzuki Y."/>
            <person name="Takenaka M."/>
            <person name="Takezawa D."/>
            <person name="Tomogane H."/>
            <person name="Tsuzuki M."/>
            <person name="Ueda T."/>
            <person name="Umeda M."/>
            <person name="Ward J.M."/>
            <person name="Watanabe Y."/>
            <person name="Yazaki K."/>
            <person name="Yokoyama R."/>
            <person name="Yoshitake Y."/>
            <person name="Yotsui I."/>
            <person name="Zachgo S."/>
            <person name="Schmutz J."/>
        </authorList>
    </citation>
    <scope>NUCLEOTIDE SEQUENCE [LARGE SCALE GENOMIC DNA]</scope>
    <source>
        <strain evidence="3">Tak-1</strain>
    </source>
</reference>
<name>A0A2R6WPF1_MARPO</name>
<protein>
    <submittedName>
        <fullName evidence="2">Uncharacterized protein</fullName>
    </submittedName>
</protein>
<evidence type="ECO:0000313" key="2">
    <source>
        <dbReference type="EMBL" id="PTQ35719.1"/>
    </source>
</evidence>